<gene>
    <name evidence="2" type="ORF">G3O07_00610</name>
</gene>
<dbReference type="Proteomes" id="UP000471751">
    <property type="component" value="Unassembled WGS sequence"/>
</dbReference>
<feature type="domain" description="DUF7832" evidence="1">
    <location>
        <begin position="14"/>
        <end position="99"/>
    </location>
</feature>
<accession>A0A6I5RLC0</accession>
<reference evidence="2 3" key="1">
    <citation type="submission" date="2020-02" db="EMBL/GenBank/DDBJ databases">
        <title>Broccoli isolated Pseudomonas sp.</title>
        <authorList>
            <person name="Fujikawa T."/>
            <person name="Sawada H."/>
        </authorList>
    </citation>
    <scope>NUCLEOTIDE SEQUENCE [LARGE SCALE GENOMIC DNA]</scope>
    <source>
        <strain evidence="2 3">JCM 32154</strain>
    </source>
</reference>
<evidence type="ECO:0000313" key="2">
    <source>
        <dbReference type="EMBL" id="NES08570.1"/>
    </source>
</evidence>
<evidence type="ECO:0000313" key="3">
    <source>
        <dbReference type="Proteomes" id="UP000471751"/>
    </source>
</evidence>
<evidence type="ECO:0000259" key="1">
    <source>
        <dbReference type="Pfam" id="PF25191"/>
    </source>
</evidence>
<dbReference type="Pfam" id="PF25191">
    <property type="entry name" value="DUF7832"/>
    <property type="match status" value="1"/>
</dbReference>
<comment type="caution">
    <text evidence="2">The sequence shown here is derived from an EMBL/GenBank/DDBJ whole genome shotgun (WGS) entry which is preliminary data.</text>
</comment>
<sequence>MTYDDASLQSLGTLAQTALFVAWAVQQSLTSRNFQADFDFEINSLVERTITPGLFFRQCCEGTLNAEDLNRQGNAFVAHYLAIENGPFASDCLELLATTADSPCRVADSWDNFDRLKPRLDERYTQWQQGRYIATSTAT</sequence>
<keyword evidence="3" id="KW-1185">Reference proteome</keyword>
<proteinExistence type="predicted"/>
<organism evidence="2 3">
    <name type="scientific">Pseudomonas laurentiana</name>
    <dbReference type="NCBI Taxonomy" id="2364649"/>
    <lineage>
        <taxon>Bacteria</taxon>
        <taxon>Pseudomonadati</taxon>
        <taxon>Pseudomonadota</taxon>
        <taxon>Gammaproteobacteria</taxon>
        <taxon>Pseudomonadales</taxon>
        <taxon>Pseudomonadaceae</taxon>
        <taxon>Pseudomonas</taxon>
    </lineage>
</organism>
<dbReference type="InterPro" id="IPR057154">
    <property type="entry name" value="DUF7832"/>
</dbReference>
<dbReference type="AlphaFoldDB" id="A0A6I5RLC0"/>
<name>A0A6I5RLC0_9PSED</name>
<protein>
    <recommendedName>
        <fullName evidence="1">DUF7832 domain-containing protein</fullName>
    </recommendedName>
</protein>
<dbReference type="RefSeq" id="WP_163931412.1">
    <property type="nucleotide sequence ID" value="NZ_BMQU01000015.1"/>
</dbReference>
<dbReference type="EMBL" id="JAAHBT010000005">
    <property type="protein sequence ID" value="NES08570.1"/>
    <property type="molecule type" value="Genomic_DNA"/>
</dbReference>